<dbReference type="Gene3D" id="3.40.190.10">
    <property type="entry name" value="Periplasmic binding protein-like II"/>
    <property type="match status" value="2"/>
</dbReference>
<feature type="domain" description="PBP" evidence="12">
    <location>
        <begin position="59"/>
        <end position="292"/>
    </location>
</feature>
<proteinExistence type="inferred from homology"/>
<dbReference type="NCBIfam" id="TIGR02136">
    <property type="entry name" value="ptsS_2"/>
    <property type="match status" value="1"/>
</dbReference>
<dbReference type="Proteomes" id="UP000886804">
    <property type="component" value="Unassembled WGS sequence"/>
</dbReference>
<dbReference type="PROSITE" id="PS51257">
    <property type="entry name" value="PROKAR_LIPOPROTEIN"/>
    <property type="match status" value="1"/>
</dbReference>
<evidence type="ECO:0000256" key="2">
    <source>
        <dbReference type="ARBA" id="ARBA00004193"/>
    </source>
</evidence>
<comment type="function">
    <text evidence="10">Involved in the system for phosphate transport across the cytoplasmic membrane.</text>
</comment>
<comment type="similarity">
    <text evidence="3 10">Belongs to the PstS family.</text>
</comment>
<reference evidence="13" key="2">
    <citation type="submission" date="2021-04" db="EMBL/GenBank/DDBJ databases">
        <authorList>
            <person name="Gilroy R."/>
        </authorList>
    </citation>
    <scope>NUCLEOTIDE SEQUENCE</scope>
    <source>
        <strain evidence="13">CHK188-4685</strain>
    </source>
</reference>
<evidence type="ECO:0000256" key="7">
    <source>
        <dbReference type="ARBA" id="ARBA00022729"/>
    </source>
</evidence>
<dbReference type="GO" id="GO:0005886">
    <property type="term" value="C:plasma membrane"/>
    <property type="evidence" value="ECO:0007669"/>
    <property type="project" value="UniProtKB-SubCell"/>
</dbReference>
<evidence type="ECO:0000256" key="11">
    <source>
        <dbReference type="SAM" id="MobiDB-lite"/>
    </source>
</evidence>
<evidence type="ECO:0000259" key="12">
    <source>
        <dbReference type="Pfam" id="PF12849"/>
    </source>
</evidence>
<evidence type="ECO:0000256" key="4">
    <source>
        <dbReference type="ARBA" id="ARBA00011529"/>
    </source>
</evidence>
<dbReference type="SUPFAM" id="SSF53850">
    <property type="entry name" value="Periplasmic binding protein-like II"/>
    <property type="match status" value="1"/>
</dbReference>
<organism evidence="13 14">
    <name type="scientific">Candidatus Enterocloster faecavium</name>
    <dbReference type="NCBI Taxonomy" id="2838560"/>
    <lineage>
        <taxon>Bacteria</taxon>
        <taxon>Bacillati</taxon>
        <taxon>Bacillota</taxon>
        <taxon>Clostridia</taxon>
        <taxon>Lachnospirales</taxon>
        <taxon>Lachnospiraceae</taxon>
        <taxon>Enterocloster</taxon>
    </lineage>
</organism>
<dbReference type="GO" id="GO:0042301">
    <property type="term" value="F:phosphate ion binding"/>
    <property type="evidence" value="ECO:0007669"/>
    <property type="project" value="UniProtKB-UniRule"/>
</dbReference>
<evidence type="ECO:0000256" key="3">
    <source>
        <dbReference type="ARBA" id="ARBA00008725"/>
    </source>
</evidence>
<sequence>MRKNSKKLIALLGTAILAMGAVAGCSSSSSEATTAAATEAASEADSSAAETEAGSEEAAAEDLSGSISMVGSTSMEKFVNALSEAFMAKYPGVTVTPQFVGSGAGIEAVTNGTADIGNASRNLTDEEKANGIVENIVAIDGIAVVVDPANEVSDLTKQQLSDIYTGTVTNWSEVGGADAPIVVVGREAGSGTRSAFEELLEIEDQCAYSNELDSTGAVMAKVASTPGSIGYVSLDVLDDTVKAVSLEGVAPSEETILAGDYFLSRPFVMATKGSVDEQNDLVKALFDFLGTDEGKEIITSVGLIVPQE</sequence>
<dbReference type="InterPro" id="IPR011862">
    <property type="entry name" value="Phos-bd"/>
</dbReference>
<keyword evidence="6 10" id="KW-0592">Phosphate transport</keyword>
<feature type="compositionally biased region" description="Low complexity" evidence="11">
    <location>
        <begin position="34"/>
        <end position="52"/>
    </location>
</feature>
<comment type="subcellular location">
    <subcellularLocation>
        <location evidence="2 10">Cell membrane</location>
        <topology evidence="2 10">Lipid-anchor</topology>
    </subcellularLocation>
</comment>
<comment type="caution">
    <text evidence="13">The sequence shown here is derived from an EMBL/GenBank/DDBJ whole genome shotgun (WGS) entry which is preliminary data.</text>
</comment>
<evidence type="ECO:0000256" key="10">
    <source>
        <dbReference type="RuleBase" id="RU367119"/>
    </source>
</evidence>
<reference evidence="13" key="1">
    <citation type="journal article" date="2021" name="PeerJ">
        <title>Extensive microbial diversity within the chicken gut microbiome revealed by metagenomics and culture.</title>
        <authorList>
            <person name="Gilroy R."/>
            <person name="Ravi A."/>
            <person name="Getino M."/>
            <person name="Pursley I."/>
            <person name="Horton D.L."/>
            <person name="Alikhan N.F."/>
            <person name="Baker D."/>
            <person name="Gharbi K."/>
            <person name="Hall N."/>
            <person name="Watson M."/>
            <person name="Adriaenssens E.M."/>
            <person name="Foster-Nyarko E."/>
            <person name="Jarju S."/>
            <person name="Secka A."/>
            <person name="Antonio M."/>
            <person name="Oren A."/>
            <person name="Chaudhuri R.R."/>
            <person name="La Ragione R."/>
            <person name="Hildebrand F."/>
            <person name="Pallen M.J."/>
        </authorList>
    </citation>
    <scope>NUCLEOTIDE SEQUENCE</scope>
    <source>
        <strain evidence="13">CHK188-4685</strain>
    </source>
</reference>
<dbReference type="EMBL" id="DWYS01000137">
    <property type="protein sequence ID" value="HJB08476.1"/>
    <property type="molecule type" value="Genomic_DNA"/>
</dbReference>
<dbReference type="PANTHER" id="PTHR30570">
    <property type="entry name" value="PERIPLASMIC PHOSPHATE BINDING COMPONENT OF PHOSPHATE ABC TRANSPORTER"/>
    <property type="match status" value="1"/>
</dbReference>
<evidence type="ECO:0000313" key="14">
    <source>
        <dbReference type="Proteomes" id="UP000886804"/>
    </source>
</evidence>
<feature type="region of interest" description="Disordered" evidence="11">
    <location>
        <begin position="34"/>
        <end position="65"/>
    </location>
</feature>
<keyword evidence="10" id="KW-1003">Cell membrane</keyword>
<dbReference type="CDD" id="cd13653">
    <property type="entry name" value="PBP2_phosphate_like_1"/>
    <property type="match status" value="1"/>
</dbReference>
<dbReference type="GO" id="GO:0006817">
    <property type="term" value="P:phosphate ion transport"/>
    <property type="evidence" value="ECO:0007669"/>
    <property type="project" value="UniProtKB-UniRule"/>
</dbReference>
<comment type="function">
    <text evidence="1">Part of the ABC transporter complex PstSACB involved in phosphate import.</text>
</comment>
<evidence type="ECO:0000313" key="13">
    <source>
        <dbReference type="EMBL" id="HJB08476.1"/>
    </source>
</evidence>
<accession>A0A9D2L9R9</accession>
<dbReference type="AlphaFoldDB" id="A0A9D2L9R9"/>
<evidence type="ECO:0000256" key="6">
    <source>
        <dbReference type="ARBA" id="ARBA00022592"/>
    </source>
</evidence>
<feature type="signal peptide" evidence="10">
    <location>
        <begin position="1"/>
        <end position="23"/>
    </location>
</feature>
<keyword evidence="7 10" id="KW-0732">Signal</keyword>
<evidence type="ECO:0000256" key="1">
    <source>
        <dbReference type="ARBA" id="ARBA00002841"/>
    </source>
</evidence>
<dbReference type="PANTHER" id="PTHR30570:SF1">
    <property type="entry name" value="PHOSPHATE-BINDING PROTEIN PSTS"/>
    <property type="match status" value="1"/>
</dbReference>
<protein>
    <recommendedName>
        <fullName evidence="10">Phosphate-binding protein</fullName>
    </recommendedName>
</protein>
<evidence type="ECO:0000256" key="9">
    <source>
        <dbReference type="ARBA" id="ARBA00023288"/>
    </source>
</evidence>
<evidence type="ECO:0000256" key="8">
    <source>
        <dbReference type="ARBA" id="ARBA00023139"/>
    </source>
</evidence>
<gene>
    <name evidence="13" type="ORF">H9716_11545</name>
</gene>
<keyword evidence="9 10" id="KW-0449">Lipoprotein</keyword>
<keyword evidence="8 10" id="KW-0564">Palmitate</keyword>
<dbReference type="InterPro" id="IPR050811">
    <property type="entry name" value="Phosphate_ABC_transporter"/>
</dbReference>
<feature type="chain" id="PRO_5039755772" description="Phosphate-binding protein" evidence="10">
    <location>
        <begin position="24"/>
        <end position="308"/>
    </location>
</feature>
<comment type="subunit">
    <text evidence="4 10">The complex is composed of two ATP-binding proteins (PstB), two transmembrane proteins (PstC and PstA) and a solute-binding protein (PstS).</text>
</comment>
<dbReference type="InterPro" id="IPR024370">
    <property type="entry name" value="PBP_domain"/>
</dbReference>
<keyword evidence="10" id="KW-0472">Membrane</keyword>
<keyword evidence="5 10" id="KW-0813">Transport</keyword>
<dbReference type="Pfam" id="PF12849">
    <property type="entry name" value="PBP_like_2"/>
    <property type="match status" value="1"/>
</dbReference>
<name>A0A9D2L9R9_9FIRM</name>
<evidence type="ECO:0000256" key="5">
    <source>
        <dbReference type="ARBA" id="ARBA00022448"/>
    </source>
</evidence>